<evidence type="ECO:0000313" key="27">
    <source>
        <dbReference type="EMBL" id="CAK5277562.1"/>
    </source>
</evidence>
<organism evidence="27 28">
    <name type="scientific">Mycena citricolor</name>
    <dbReference type="NCBI Taxonomy" id="2018698"/>
    <lineage>
        <taxon>Eukaryota</taxon>
        <taxon>Fungi</taxon>
        <taxon>Dikarya</taxon>
        <taxon>Basidiomycota</taxon>
        <taxon>Agaricomycotina</taxon>
        <taxon>Agaricomycetes</taxon>
        <taxon>Agaricomycetidae</taxon>
        <taxon>Agaricales</taxon>
        <taxon>Marasmiineae</taxon>
        <taxon>Mycenaceae</taxon>
        <taxon>Mycena</taxon>
    </lineage>
</organism>
<proteinExistence type="inferred from homology"/>
<dbReference type="GO" id="GO:0061617">
    <property type="term" value="C:MICOS complex"/>
    <property type="evidence" value="ECO:0007669"/>
    <property type="project" value="UniProtKB-UniRule"/>
</dbReference>
<dbReference type="SUPFAM" id="SSF57850">
    <property type="entry name" value="RING/U-box"/>
    <property type="match status" value="2"/>
</dbReference>
<keyword evidence="17" id="KW-0472">Membrane</keyword>
<dbReference type="SUPFAM" id="SSF46934">
    <property type="entry name" value="UBA-like"/>
    <property type="match status" value="1"/>
</dbReference>
<keyword evidence="14 19" id="KW-0862">Zinc</keyword>
<evidence type="ECO:0000256" key="16">
    <source>
        <dbReference type="ARBA" id="ARBA00023128"/>
    </source>
</evidence>
<protein>
    <recommendedName>
        <fullName evidence="21 22">Multifunctional fusion protein</fullName>
    </recommendedName>
    <domain>
        <recommendedName>
            <fullName evidence="22">Ubiquitin carboxyl-terminal hydrolase</fullName>
            <ecNumber evidence="22">3.4.19.12</ecNumber>
        </recommendedName>
    </domain>
    <domain>
        <recommendedName>
            <fullName evidence="21">MICOS complex subunit MIC10</fullName>
        </recommendedName>
    </domain>
</protein>
<feature type="binding site" evidence="19">
    <location>
        <position position="187"/>
    </location>
    <ligand>
        <name>Zn(2+)</name>
        <dbReference type="ChEBI" id="CHEBI:29105"/>
    </ligand>
</feature>
<gene>
    <name evidence="27" type="ORF">MYCIT1_LOCUS26574</name>
</gene>
<evidence type="ECO:0000256" key="9">
    <source>
        <dbReference type="ARBA" id="ARBA00022771"/>
    </source>
</evidence>
<evidence type="ECO:0000256" key="17">
    <source>
        <dbReference type="ARBA" id="ARBA00023136"/>
    </source>
</evidence>
<dbReference type="PROSITE" id="PS50271">
    <property type="entry name" value="ZF_UBP"/>
    <property type="match status" value="1"/>
</dbReference>
<keyword evidence="6" id="KW-0812">Transmembrane</keyword>
<feature type="region of interest" description="Disordered" evidence="23">
    <location>
        <begin position="702"/>
        <end position="729"/>
    </location>
</feature>
<keyword evidence="13 22" id="KW-0788">Thiol protease</keyword>
<evidence type="ECO:0000256" key="2">
    <source>
        <dbReference type="ARBA" id="ARBA00002689"/>
    </source>
</evidence>
<keyword evidence="7 19" id="KW-0479">Metal-binding</keyword>
<dbReference type="CDD" id="cd14386">
    <property type="entry name" value="UBA2_UBP5"/>
    <property type="match status" value="1"/>
</dbReference>
<dbReference type="Proteomes" id="UP001295794">
    <property type="component" value="Unassembled WGS sequence"/>
</dbReference>
<evidence type="ECO:0000256" key="4">
    <source>
        <dbReference type="ARBA" id="ARBA00009085"/>
    </source>
</evidence>
<keyword evidence="10 22" id="KW-0833">Ubl conjugation pathway</keyword>
<feature type="compositionally biased region" description="Low complexity" evidence="23">
    <location>
        <begin position="714"/>
        <end position="724"/>
    </location>
</feature>
<dbReference type="GO" id="GO:0004843">
    <property type="term" value="F:cysteine-type deubiquitinase activity"/>
    <property type="evidence" value="ECO:0007669"/>
    <property type="project" value="UniProtKB-UniRule"/>
</dbReference>
<comment type="catalytic activity">
    <reaction evidence="1 22">
        <text>Thiol-dependent hydrolysis of ester, thioester, amide, peptide and isopeptide bonds formed by the C-terminal Gly of ubiquitin (a 76-residue protein attached to proteins as an intracellular targeting signal).</text>
        <dbReference type="EC" id="3.4.19.12"/>
    </reaction>
</comment>
<dbReference type="InterPro" id="IPR015940">
    <property type="entry name" value="UBA"/>
</dbReference>
<dbReference type="InterPro" id="IPR001607">
    <property type="entry name" value="Znf_UBP"/>
</dbReference>
<dbReference type="InterPro" id="IPR009060">
    <property type="entry name" value="UBA-like_sf"/>
</dbReference>
<feature type="binding site" evidence="19">
    <location>
        <position position="218"/>
    </location>
    <ligand>
        <name>Zn(2+)</name>
        <dbReference type="ChEBI" id="CHEBI:29105"/>
    </ligand>
</feature>
<dbReference type="PIRSF" id="PIRSF016308">
    <property type="entry name" value="UBP"/>
    <property type="match status" value="1"/>
</dbReference>
<dbReference type="GO" id="GO:0016579">
    <property type="term" value="P:protein deubiquitination"/>
    <property type="evidence" value="ECO:0007669"/>
    <property type="project" value="InterPro"/>
</dbReference>
<dbReference type="PROSITE" id="PS00972">
    <property type="entry name" value="USP_1"/>
    <property type="match status" value="1"/>
</dbReference>
<dbReference type="Pfam" id="PF00627">
    <property type="entry name" value="UBA"/>
    <property type="match status" value="2"/>
</dbReference>
<evidence type="ECO:0000256" key="8">
    <source>
        <dbReference type="ARBA" id="ARBA00022737"/>
    </source>
</evidence>
<dbReference type="PROSITE" id="PS00973">
    <property type="entry name" value="USP_2"/>
    <property type="match status" value="1"/>
</dbReference>
<dbReference type="EC" id="3.4.19.12" evidence="22"/>
<dbReference type="Gene3D" id="3.30.40.10">
    <property type="entry name" value="Zinc/RING finger domain, C3HC4 (zinc finger)"/>
    <property type="match status" value="2"/>
</dbReference>
<keyword evidence="9 20" id="KW-0863">Zinc-finger</keyword>
<dbReference type="FunFam" id="3.30.40.10:FF:000396">
    <property type="entry name" value="Ubiquitin carboxyl-terminal hydrolase"/>
    <property type="match status" value="1"/>
</dbReference>
<keyword evidence="15" id="KW-1133">Transmembrane helix</keyword>
<feature type="active site" description="Nucleophile" evidence="18">
    <location>
        <position position="321"/>
    </location>
</feature>
<evidence type="ECO:0000313" key="28">
    <source>
        <dbReference type="Proteomes" id="UP001295794"/>
    </source>
</evidence>
<evidence type="ECO:0000256" key="5">
    <source>
        <dbReference type="ARBA" id="ARBA00022670"/>
    </source>
</evidence>
<evidence type="ECO:0000256" key="15">
    <source>
        <dbReference type="ARBA" id="ARBA00022989"/>
    </source>
</evidence>
<keyword evidence="11 21" id="KW-0999">Mitochondrion inner membrane</keyword>
<dbReference type="PROSITE" id="PS50235">
    <property type="entry name" value="USP_3"/>
    <property type="match status" value="1"/>
</dbReference>
<dbReference type="GO" id="GO:0006508">
    <property type="term" value="P:proteolysis"/>
    <property type="evidence" value="ECO:0007669"/>
    <property type="project" value="UniProtKB-KW"/>
</dbReference>
<accession>A0AAD2HP53</accession>
<comment type="subcellular location">
    <subcellularLocation>
        <location evidence="21">Mitochondrion inner membrane</location>
        <topology evidence="21">Single-pass membrane protein</topology>
    </subcellularLocation>
</comment>
<reference evidence="27" key="1">
    <citation type="submission" date="2023-11" db="EMBL/GenBank/DDBJ databases">
        <authorList>
            <person name="De Vega J J."/>
            <person name="De Vega J J."/>
        </authorList>
    </citation>
    <scope>NUCLEOTIDE SEQUENCE</scope>
</reference>
<dbReference type="Pfam" id="PF02148">
    <property type="entry name" value="zf-UBP"/>
    <property type="match status" value="1"/>
</dbReference>
<evidence type="ECO:0000256" key="21">
    <source>
        <dbReference type="RuleBase" id="RU363011"/>
    </source>
</evidence>
<dbReference type="PANTHER" id="PTHR21646:SF10">
    <property type="entry name" value="UBIQUITIN CARBOXYL-TERMINAL HYDROLASE 14"/>
    <property type="match status" value="1"/>
</dbReference>
<comment type="subunit">
    <text evidence="21">Component of the mitochondrial contact site and cristae organizing system (MICOS) complex.</text>
</comment>
<dbReference type="InterPro" id="IPR041432">
    <property type="entry name" value="UBP13_Znf-UBP_var"/>
</dbReference>
<feature type="domain" description="UBA" evidence="24">
    <location>
        <begin position="600"/>
        <end position="641"/>
    </location>
</feature>
<dbReference type="FunFam" id="1.10.8.10:FF:000103">
    <property type="entry name" value="Ubiquitin carboxyl-terminal hydrolase"/>
    <property type="match status" value="1"/>
</dbReference>
<evidence type="ECO:0000256" key="3">
    <source>
        <dbReference type="ARBA" id="ARBA00006792"/>
    </source>
</evidence>
<evidence type="ECO:0000256" key="22">
    <source>
        <dbReference type="RuleBase" id="RU366025"/>
    </source>
</evidence>
<evidence type="ECO:0000256" key="6">
    <source>
        <dbReference type="ARBA" id="ARBA00022692"/>
    </source>
</evidence>
<keyword evidence="5 22" id="KW-0645">Protease</keyword>
<keyword evidence="28" id="KW-1185">Reference proteome</keyword>
<evidence type="ECO:0000256" key="18">
    <source>
        <dbReference type="PIRSR" id="PIRSR016308-1"/>
    </source>
</evidence>
<dbReference type="SMART" id="SM00165">
    <property type="entry name" value="UBA"/>
    <property type="match status" value="2"/>
</dbReference>
<comment type="similarity">
    <text evidence="3 21">Belongs to the MICOS complex subunit Mic10 family.</text>
</comment>
<keyword evidence="16 21" id="KW-0496">Mitochondrion</keyword>
<dbReference type="InterPro" id="IPR028889">
    <property type="entry name" value="USP"/>
</dbReference>
<evidence type="ECO:0000259" key="25">
    <source>
        <dbReference type="PROSITE" id="PS50235"/>
    </source>
</evidence>
<dbReference type="FunFam" id="1.10.8.10:FF:000086">
    <property type="entry name" value="Ubiquitin carboxyl-terminal hydrolase"/>
    <property type="match status" value="1"/>
</dbReference>
<dbReference type="Pfam" id="PF04418">
    <property type="entry name" value="DUF543"/>
    <property type="match status" value="1"/>
</dbReference>
<dbReference type="InterPro" id="IPR018200">
    <property type="entry name" value="USP_CS"/>
</dbReference>
<comment type="function">
    <text evidence="2 21">Component of the MICOS complex, a large protein complex of the mitochondrial inner membrane that plays crucial roles in the maintenance of crista junctions, inner membrane architecture, and formation of contact sites to the outer membrane.</text>
</comment>
<feature type="active site" description="Proton acceptor" evidence="18">
    <location>
        <position position="752"/>
    </location>
</feature>
<dbReference type="AlphaFoldDB" id="A0AAD2HP53"/>
<evidence type="ECO:0000256" key="7">
    <source>
        <dbReference type="ARBA" id="ARBA00022723"/>
    </source>
</evidence>
<dbReference type="SUPFAM" id="SSF54001">
    <property type="entry name" value="Cysteine proteinases"/>
    <property type="match status" value="1"/>
</dbReference>
<feature type="domain" description="USP" evidence="25">
    <location>
        <begin position="312"/>
        <end position="792"/>
    </location>
</feature>
<evidence type="ECO:0000256" key="12">
    <source>
        <dbReference type="ARBA" id="ARBA00022801"/>
    </source>
</evidence>
<dbReference type="Pfam" id="PF00443">
    <property type="entry name" value="UCH"/>
    <property type="match status" value="1"/>
</dbReference>
<dbReference type="PROSITE" id="PS50030">
    <property type="entry name" value="UBA"/>
    <property type="match status" value="2"/>
</dbReference>
<evidence type="ECO:0000256" key="13">
    <source>
        <dbReference type="ARBA" id="ARBA00022807"/>
    </source>
</evidence>
<evidence type="ECO:0000256" key="20">
    <source>
        <dbReference type="PROSITE-ProRule" id="PRU00502"/>
    </source>
</evidence>
<sequence>MSCPHTSDLTRLSTPRLSQFVHREECTQCFDNQDGPQGVDVCLLCFNGACTGERNHMRIHTQKSGHRFTLNVKRRPKPTSKRNDEEPPAKMSKLAIVEEREEDKYFHTTVVKCWSCDAEHGRDIPEATNDPAIQSLVDQVMRSLFSARQSEVKAWEEELEACEHTLLLQHTNVGAIAASGLAHCNDCELTSNLWLCLTCGSLGCGRQQYGGVTGGNGHGLKHFEETKHPVCVKLGTITPEGDADIYCYSCNDSRLDPSLSDHLAAFGINVKTAQKTEKSMTEMQIEHNLKYDFSLTSEDGKALEPVFGPGLTGLSNLGNSCYMASVLQTVFSLPAFRSRYFSASCTIDHAVQCPELLPADCVECQMRKVADGLVSGRYSHPAHAPPSSQDAVNSPVFQEGLRPSGFKSLVGKGHEEFSTMKQQDSEEFLGHLLTVLRRDIQKYKDREDPTGVFSYAMEQRLQCNVCSKVSYRTDTMDVLSVPVPAVENSKDADGKPLFEPVPLLACIDSVSAPEALEYSCPSCAKSVHALKQTKFATFPDILVVHAKKFQLVNWVPTKLDIPLILPDDDTLSFEAQYLGTGLQPDEAELPNLADAAAVPQFDVAAMAQLEGMGFPTIRCQKALLATGNSDAEAAMEWLFAHMEDPDIDTPIQSDGPSSSAPEPSADQILMLADMGFTSAQAKKALRETSGNVERAVEWLFNHPDDMGEDSDTNSSSASAPAPSSIPGTKHVPAKYRLKAFISHKGPSVHSGHYVAHIFTGDGWVLFNDEKVVKADAESVKDLKKLAYFHNNIIPDSHVHKTILERRPAGTEGETSYKLNLGLFYQSALQYDRCMADFLVKAGVGFSAGVVLSVILFKRRTWPIALSTGFGAGAAYADCDRSFNPARIPGTRIISQLPPSGASKE</sequence>
<dbReference type="Gene3D" id="3.90.70.10">
    <property type="entry name" value="Cysteine proteinases"/>
    <property type="match status" value="1"/>
</dbReference>
<dbReference type="Gene3D" id="1.10.8.10">
    <property type="entry name" value="DNA helicase RuvA subunit, C-terminal domain"/>
    <property type="match status" value="2"/>
</dbReference>
<name>A0AAD2HP53_9AGAR</name>
<evidence type="ECO:0000256" key="19">
    <source>
        <dbReference type="PIRSR" id="PIRSR016308-3"/>
    </source>
</evidence>
<evidence type="ECO:0000256" key="1">
    <source>
        <dbReference type="ARBA" id="ARBA00000707"/>
    </source>
</evidence>
<evidence type="ECO:0000256" key="11">
    <source>
        <dbReference type="ARBA" id="ARBA00022792"/>
    </source>
</evidence>
<dbReference type="InterPro" id="IPR001394">
    <property type="entry name" value="Peptidase_C19_UCH"/>
</dbReference>
<dbReference type="InterPro" id="IPR013083">
    <property type="entry name" value="Znf_RING/FYVE/PHD"/>
</dbReference>
<dbReference type="InterPro" id="IPR038765">
    <property type="entry name" value="Papain-like_cys_pep_sf"/>
</dbReference>
<dbReference type="CDD" id="cd14385">
    <property type="entry name" value="UBA1_spUBP14_like"/>
    <property type="match status" value="1"/>
</dbReference>
<dbReference type="EMBL" id="CAVNYO010000419">
    <property type="protein sequence ID" value="CAK5277562.1"/>
    <property type="molecule type" value="Genomic_DNA"/>
</dbReference>
<keyword evidence="12 22" id="KW-0378">Hydrolase</keyword>
<evidence type="ECO:0000256" key="10">
    <source>
        <dbReference type="ARBA" id="ARBA00022786"/>
    </source>
</evidence>
<dbReference type="FunFam" id="3.30.40.10:FF:000587">
    <property type="entry name" value="Ubiquitin carboxyl-terminal hydrolase"/>
    <property type="match status" value="1"/>
</dbReference>
<feature type="binding site" evidence="19">
    <location>
        <position position="184"/>
    </location>
    <ligand>
        <name>Zn(2+)</name>
        <dbReference type="ChEBI" id="CHEBI:29105"/>
    </ligand>
</feature>
<dbReference type="SMART" id="SM00290">
    <property type="entry name" value="ZnF_UBP"/>
    <property type="match status" value="2"/>
</dbReference>
<dbReference type="PANTHER" id="PTHR21646">
    <property type="entry name" value="UBIQUITIN CARBOXYL-TERMINAL HYDROLASE"/>
    <property type="match status" value="1"/>
</dbReference>
<evidence type="ECO:0000259" key="26">
    <source>
        <dbReference type="PROSITE" id="PS50271"/>
    </source>
</evidence>
<evidence type="ECO:0000256" key="23">
    <source>
        <dbReference type="SAM" id="MobiDB-lite"/>
    </source>
</evidence>
<keyword evidence="8" id="KW-0677">Repeat</keyword>
<feature type="binding site" evidence="19">
    <location>
        <position position="204"/>
    </location>
    <ligand>
        <name>Zn(2+)</name>
        <dbReference type="ChEBI" id="CHEBI:29105"/>
    </ligand>
</feature>
<dbReference type="CDD" id="cd02658">
    <property type="entry name" value="Peptidase_C19B"/>
    <property type="match status" value="1"/>
</dbReference>
<comment type="caution">
    <text evidence="27">The sequence shown here is derived from an EMBL/GenBank/DDBJ whole genome shotgun (WGS) entry which is preliminary data.</text>
</comment>
<feature type="domain" description="UBA" evidence="24">
    <location>
        <begin position="662"/>
        <end position="702"/>
    </location>
</feature>
<dbReference type="InterPro" id="IPR050185">
    <property type="entry name" value="Ub_carboxyl-term_hydrolase"/>
</dbReference>
<feature type="domain" description="UBP-type" evidence="26">
    <location>
        <begin position="160"/>
        <end position="274"/>
    </location>
</feature>
<dbReference type="InterPro" id="IPR016652">
    <property type="entry name" value="Ubiquitinyl_hydrolase"/>
</dbReference>
<comment type="similarity">
    <text evidence="4 22">Belongs to the peptidase C19 family.</text>
</comment>
<evidence type="ECO:0000259" key="24">
    <source>
        <dbReference type="PROSITE" id="PS50030"/>
    </source>
</evidence>
<dbReference type="GO" id="GO:0008270">
    <property type="term" value="F:zinc ion binding"/>
    <property type="evidence" value="ECO:0007669"/>
    <property type="project" value="UniProtKB-KW"/>
</dbReference>
<dbReference type="Pfam" id="PF17807">
    <property type="entry name" value="zf-UBP_var"/>
    <property type="match status" value="1"/>
</dbReference>
<evidence type="ECO:0000256" key="14">
    <source>
        <dbReference type="ARBA" id="ARBA00022833"/>
    </source>
</evidence>
<dbReference type="InterPro" id="IPR007512">
    <property type="entry name" value="Mic10"/>
</dbReference>